<dbReference type="PANTHER" id="PTHR32343">
    <property type="entry name" value="SERINE/ARGININE-RICH SPLICING FACTOR"/>
    <property type="match status" value="1"/>
</dbReference>
<reference evidence="5 6" key="1">
    <citation type="submission" date="2019-01" db="EMBL/GenBank/DDBJ databases">
        <title>Genome sequencing of the rare red list fungi Fomitopsis rosea.</title>
        <authorList>
            <person name="Buettner E."/>
            <person name="Kellner H."/>
        </authorList>
    </citation>
    <scope>NUCLEOTIDE SEQUENCE [LARGE SCALE GENOMIC DNA]</scope>
    <source>
        <strain evidence="5 6">DSM 105464</strain>
    </source>
</reference>
<dbReference type="GeneID" id="72005986"/>
<dbReference type="Pfam" id="PF00076">
    <property type="entry name" value="RRM_1"/>
    <property type="match status" value="1"/>
</dbReference>
<dbReference type="PANTHER" id="PTHR32343:SF10">
    <property type="entry name" value="RNA-BINDING REGION RNP-1 DOMAIN-CONTAINING PROTEIN"/>
    <property type="match status" value="1"/>
</dbReference>
<name>A0A4Y9YHW5_9APHY</name>
<dbReference type="STRING" id="34475.A0A4Y9YHW5"/>
<feature type="domain" description="RRM" evidence="3">
    <location>
        <begin position="4"/>
        <end position="75"/>
    </location>
</feature>
<gene>
    <name evidence="4" type="ORF">C8Q71DRAFT_789338</name>
    <name evidence="5" type="ORF">EVJ58_g4754</name>
</gene>
<evidence type="ECO:0000256" key="2">
    <source>
        <dbReference type="SAM" id="MobiDB-lite"/>
    </source>
</evidence>
<dbReference type="InterPro" id="IPR035979">
    <property type="entry name" value="RBD_domain_sf"/>
</dbReference>
<evidence type="ECO:0000313" key="6">
    <source>
        <dbReference type="Proteomes" id="UP000298390"/>
    </source>
</evidence>
<accession>A0A4Y9YHW5</accession>
<evidence type="ECO:0000259" key="3">
    <source>
        <dbReference type="PROSITE" id="PS50102"/>
    </source>
</evidence>
<dbReference type="InterPro" id="IPR000504">
    <property type="entry name" value="RRM_dom"/>
</dbReference>
<evidence type="ECO:0000256" key="1">
    <source>
        <dbReference type="PROSITE-ProRule" id="PRU00176"/>
    </source>
</evidence>
<keyword evidence="7" id="KW-1185">Reference proteome</keyword>
<organism evidence="5 6">
    <name type="scientific">Rhodofomes roseus</name>
    <dbReference type="NCBI Taxonomy" id="34475"/>
    <lineage>
        <taxon>Eukaryota</taxon>
        <taxon>Fungi</taxon>
        <taxon>Dikarya</taxon>
        <taxon>Basidiomycota</taxon>
        <taxon>Agaricomycotina</taxon>
        <taxon>Agaricomycetes</taxon>
        <taxon>Polyporales</taxon>
        <taxon>Rhodofomes</taxon>
    </lineage>
</organism>
<dbReference type="OrthoDB" id="7763451at2759"/>
<keyword evidence="1" id="KW-0694">RNA-binding</keyword>
<evidence type="ECO:0000313" key="5">
    <source>
        <dbReference type="EMBL" id="TFY61051.1"/>
    </source>
</evidence>
<dbReference type="RefSeq" id="XP_047773091.1">
    <property type="nucleotide sequence ID" value="XM_047925254.1"/>
</dbReference>
<feature type="region of interest" description="Disordered" evidence="2">
    <location>
        <begin position="71"/>
        <end position="93"/>
    </location>
</feature>
<dbReference type="AlphaFoldDB" id="A0A4Y9YHW5"/>
<dbReference type="EMBL" id="JADCUA010000036">
    <property type="protein sequence ID" value="KAH9829648.1"/>
    <property type="molecule type" value="Genomic_DNA"/>
</dbReference>
<dbReference type="PROSITE" id="PS50102">
    <property type="entry name" value="RRM"/>
    <property type="match status" value="1"/>
</dbReference>
<comment type="caution">
    <text evidence="5">The sequence shown here is derived from an EMBL/GenBank/DDBJ whole genome shotgun (WGS) entry which is preliminary data.</text>
</comment>
<dbReference type="Gene3D" id="3.30.70.330">
    <property type="match status" value="1"/>
</dbReference>
<dbReference type="Proteomes" id="UP000814176">
    <property type="component" value="Unassembled WGS sequence"/>
</dbReference>
<dbReference type="InterPro" id="IPR012677">
    <property type="entry name" value="Nucleotide-bd_a/b_plait_sf"/>
</dbReference>
<dbReference type="GO" id="GO:0003723">
    <property type="term" value="F:RNA binding"/>
    <property type="evidence" value="ECO:0007669"/>
    <property type="project" value="UniProtKB-UniRule"/>
</dbReference>
<dbReference type="EMBL" id="SEKV01000225">
    <property type="protein sequence ID" value="TFY61051.1"/>
    <property type="molecule type" value="Genomic_DNA"/>
</dbReference>
<sequence length="256" mass="27773">MSTYTVQVSNLSPSTTQEHLHEFFSFCGKISSIEHDAGKQAATVHFEKSSAAKTALMLNGGSLDGSTLTVTSENEHTDERPTSAGEGAHIEQSDKPRAAIAAEYLAKGYQLHDHILQRAIELDNKHGISSRFLNYMKSIDGTLGQKVVGQDKTISGHVQEKVAQATQQAKALDEQKGYSKQASDYYTRAISSPWGKTVFQFYTTTSKQVLDIHEEAKRLKETQTAKPADFGTASTGVGTTAPPLDPAVQSTEKPLV</sequence>
<dbReference type="SMART" id="SM00360">
    <property type="entry name" value="RRM"/>
    <property type="match status" value="1"/>
</dbReference>
<dbReference type="Proteomes" id="UP000298390">
    <property type="component" value="Unassembled WGS sequence"/>
</dbReference>
<proteinExistence type="predicted"/>
<feature type="region of interest" description="Disordered" evidence="2">
    <location>
        <begin position="220"/>
        <end position="256"/>
    </location>
</feature>
<reference evidence="4 7" key="2">
    <citation type="journal article" date="2021" name="Environ. Microbiol.">
        <title>Gene family expansions and transcriptome signatures uncover fungal adaptations to wood decay.</title>
        <authorList>
            <person name="Hage H."/>
            <person name="Miyauchi S."/>
            <person name="Viragh M."/>
            <person name="Drula E."/>
            <person name="Min B."/>
            <person name="Chaduli D."/>
            <person name="Navarro D."/>
            <person name="Favel A."/>
            <person name="Norest M."/>
            <person name="Lesage-Meessen L."/>
            <person name="Balint B."/>
            <person name="Merenyi Z."/>
            <person name="de Eugenio L."/>
            <person name="Morin E."/>
            <person name="Martinez A.T."/>
            <person name="Baldrian P."/>
            <person name="Stursova M."/>
            <person name="Martinez M.J."/>
            <person name="Novotny C."/>
            <person name="Magnuson J.K."/>
            <person name="Spatafora J.W."/>
            <person name="Maurice S."/>
            <person name="Pangilinan J."/>
            <person name="Andreopoulos W."/>
            <person name="LaButti K."/>
            <person name="Hundley H."/>
            <person name="Na H."/>
            <person name="Kuo A."/>
            <person name="Barry K."/>
            <person name="Lipzen A."/>
            <person name="Henrissat B."/>
            <person name="Riley R."/>
            <person name="Ahrendt S."/>
            <person name="Nagy L.G."/>
            <person name="Grigoriev I.V."/>
            <person name="Martin F."/>
            <person name="Rosso M.N."/>
        </authorList>
    </citation>
    <scope>NUCLEOTIDE SEQUENCE [LARGE SCALE GENOMIC DNA]</scope>
    <source>
        <strain evidence="4 7">CIRM-BRFM 1785</strain>
    </source>
</reference>
<protein>
    <recommendedName>
        <fullName evidence="3">RRM domain-containing protein</fullName>
    </recommendedName>
</protein>
<dbReference type="SUPFAM" id="SSF54928">
    <property type="entry name" value="RNA-binding domain, RBD"/>
    <property type="match status" value="1"/>
</dbReference>
<evidence type="ECO:0000313" key="7">
    <source>
        <dbReference type="Proteomes" id="UP000814176"/>
    </source>
</evidence>
<evidence type="ECO:0000313" key="4">
    <source>
        <dbReference type="EMBL" id="KAH9829648.1"/>
    </source>
</evidence>